<feature type="non-terminal residue" evidence="1">
    <location>
        <position position="71"/>
    </location>
</feature>
<accession>A0A0F8Y201</accession>
<evidence type="ECO:0008006" key="2">
    <source>
        <dbReference type="Google" id="ProtNLM"/>
    </source>
</evidence>
<proteinExistence type="predicted"/>
<sequence>MKKLLIRLGLWIACLGGWETPVCSRTHLEKSTYTRAACIFVKQMEQKAPETSGESKRHQVLRAMLNSFPAA</sequence>
<gene>
    <name evidence="1" type="ORF">LCGC14_2874780</name>
</gene>
<evidence type="ECO:0000313" key="1">
    <source>
        <dbReference type="EMBL" id="KKK75333.1"/>
    </source>
</evidence>
<name>A0A0F8Y201_9ZZZZ</name>
<reference evidence="1" key="1">
    <citation type="journal article" date="2015" name="Nature">
        <title>Complex archaea that bridge the gap between prokaryotes and eukaryotes.</title>
        <authorList>
            <person name="Spang A."/>
            <person name="Saw J.H."/>
            <person name="Jorgensen S.L."/>
            <person name="Zaremba-Niedzwiedzka K."/>
            <person name="Martijn J."/>
            <person name="Lind A.E."/>
            <person name="van Eijk R."/>
            <person name="Schleper C."/>
            <person name="Guy L."/>
            <person name="Ettema T.J."/>
        </authorList>
    </citation>
    <scope>NUCLEOTIDE SEQUENCE</scope>
</reference>
<dbReference type="AlphaFoldDB" id="A0A0F8Y201"/>
<comment type="caution">
    <text evidence="1">The sequence shown here is derived from an EMBL/GenBank/DDBJ whole genome shotgun (WGS) entry which is preliminary data.</text>
</comment>
<dbReference type="EMBL" id="LAZR01055916">
    <property type="protein sequence ID" value="KKK75333.1"/>
    <property type="molecule type" value="Genomic_DNA"/>
</dbReference>
<protein>
    <recommendedName>
        <fullName evidence="2">Secreted protein</fullName>
    </recommendedName>
</protein>
<organism evidence="1">
    <name type="scientific">marine sediment metagenome</name>
    <dbReference type="NCBI Taxonomy" id="412755"/>
    <lineage>
        <taxon>unclassified sequences</taxon>
        <taxon>metagenomes</taxon>
        <taxon>ecological metagenomes</taxon>
    </lineage>
</organism>